<evidence type="ECO:0000256" key="1">
    <source>
        <dbReference type="ARBA" id="ARBA00022801"/>
    </source>
</evidence>
<dbReference type="EMBL" id="MOXJ01000008">
    <property type="protein sequence ID" value="PDO10899.1"/>
    <property type="molecule type" value="Genomic_DNA"/>
</dbReference>
<dbReference type="GO" id="GO:0005975">
    <property type="term" value="P:carbohydrate metabolic process"/>
    <property type="evidence" value="ECO:0007669"/>
    <property type="project" value="UniProtKB-ARBA"/>
</dbReference>
<evidence type="ECO:0000313" key="3">
    <source>
        <dbReference type="Proteomes" id="UP000243688"/>
    </source>
</evidence>
<accession>A0A2A6E259</accession>
<gene>
    <name evidence="2" type="ORF">BLM47_05215</name>
</gene>
<dbReference type="Gene3D" id="3.30.379.10">
    <property type="entry name" value="Chitobiase/beta-hexosaminidase domain 2-like"/>
    <property type="match status" value="1"/>
</dbReference>
<dbReference type="Gene3D" id="3.20.20.520">
    <property type="entry name" value="Glycosyl hydrolase family 115"/>
    <property type="match status" value="1"/>
</dbReference>
<dbReference type="GO" id="GO:0016787">
    <property type="term" value="F:hydrolase activity"/>
    <property type="evidence" value="ECO:0007669"/>
    <property type="project" value="UniProtKB-KW"/>
</dbReference>
<dbReference type="PANTHER" id="PTHR37842">
    <property type="match status" value="1"/>
</dbReference>
<organism evidence="2 3">
    <name type="scientific">Candidatus Reconcilbacillus cellulovorans</name>
    <dbReference type="NCBI Taxonomy" id="1906605"/>
    <lineage>
        <taxon>Bacteria</taxon>
        <taxon>Bacillati</taxon>
        <taxon>Bacillota</taxon>
        <taxon>Bacilli</taxon>
        <taxon>Bacillales</taxon>
        <taxon>Paenibacillaceae</taxon>
        <taxon>Candidatus Reconcilbacillus</taxon>
    </lineage>
</organism>
<dbReference type="SUPFAM" id="SSF55545">
    <property type="entry name" value="beta-N-acetylhexosaminidase-like domain"/>
    <property type="match status" value="1"/>
</dbReference>
<evidence type="ECO:0000313" key="2">
    <source>
        <dbReference type="EMBL" id="PDO10899.1"/>
    </source>
</evidence>
<protein>
    <recommendedName>
        <fullName evidence="4">Beta-hexosaminidase bacterial type N-terminal domain-containing protein</fullName>
    </recommendedName>
</protein>
<dbReference type="Proteomes" id="UP000243688">
    <property type="component" value="Unassembled WGS sequence"/>
</dbReference>
<dbReference type="PANTHER" id="PTHR37842:SF2">
    <property type="entry name" value="GYLCOSYL HYDROLASE 115 C-TERMINAL DOMAIN-CONTAINING PROTEIN"/>
    <property type="match status" value="1"/>
</dbReference>
<dbReference type="InterPro" id="IPR029018">
    <property type="entry name" value="Hex-like_dom2"/>
</dbReference>
<dbReference type="AlphaFoldDB" id="A0A2A6E259"/>
<reference evidence="2 3" key="1">
    <citation type="submission" date="2016-12" db="EMBL/GenBank/DDBJ databases">
        <title>Candidatus Reconcilibacillus cellulovorans genome.</title>
        <authorList>
            <person name="Kolinko S."/>
            <person name="Wu Y.-W."/>
            <person name="Tachea F."/>
            <person name="Denzel E."/>
            <person name="Hiras J."/>
            <person name="Baecker N."/>
            <person name="Chan L.J."/>
            <person name="Eichorst S.A."/>
            <person name="Frey D."/>
            <person name="Adams P.D."/>
            <person name="Pray T."/>
            <person name="Tanjore D."/>
            <person name="Petzold C.J."/>
            <person name="Gladden J.M."/>
            <person name="Simmons B.A."/>
            <person name="Singer S.W."/>
        </authorList>
    </citation>
    <scope>NUCLEOTIDE SEQUENCE [LARGE SCALE GENOMIC DNA]</scope>
    <source>
        <strain evidence="2">JTherm</strain>
    </source>
</reference>
<dbReference type="Pfam" id="PF15979">
    <property type="entry name" value="Glyco_hydro_115"/>
    <property type="match status" value="1"/>
</dbReference>
<keyword evidence="1" id="KW-0378">Hydrolase</keyword>
<sequence length="686" mass="79266">MTVHAETRYSFPRDIPAAVAHALRMLERDHAAVFGRQPSMNEEDASADVIVRYAENECDCPDRSEAFGVRFVESGGRLRMQIAGRDELGLVYGILHFSRQVLGVEPFWFWADRPPAKKTAVAVPCDPFDSPEPVVRFRGWFVNDEVCLIGWKDPYPPTREVWEPVFEALLRCGGNMVMPGTDLPWHGVHFDVASEMGLWITHHHAEPLGAKMFLRAYPGQTASYRDHPDLYERLWREAVDKNKHQKVVWVLSFRGQGDKPFWEDDPTFDTDDKRGELISRVIRRQYDIVREAVKDPVCCVPLYGEIAELYRKGHIRVPENVIKVWADNGYDKMVSRRQGNVNHRIPTLPSSDDGGRHGIYYHVTFHDLQASNHLTMFPSPPELICREIGAAFRAGAKEYVLVNCGNVRPHVYALDLTAELWNKGTVDPAAHLDAFVRRHYASAHDDIVQLYRRYFACAVAYGPHEDDRAGEEFYHHPARQIIGHWLRGEAPATLPSLHWATGVIPFPEQVRWFACKVGEALPRWQALREDAARLLDALSPEDRQRWKDHFLFHVELHVSGCAGFAALCKAYEAYEAKRYPEAFVRASQALRRYAQGLRTLREAEHGKWRHFYRADWLTNIQNTIYHVDALRKFLRMHGDSPDLFLWYRQYLMPESEKYIYLENTHRNPLSDDELADRLEEKFGLAE</sequence>
<evidence type="ECO:0008006" key="4">
    <source>
        <dbReference type="Google" id="ProtNLM"/>
    </source>
</evidence>
<name>A0A2A6E259_9BACL</name>
<proteinExistence type="predicted"/>
<dbReference type="InterPro" id="IPR031924">
    <property type="entry name" value="GH115"/>
</dbReference>
<comment type="caution">
    <text evidence="2">The sequence shown here is derived from an EMBL/GenBank/DDBJ whole genome shotgun (WGS) entry which is preliminary data.</text>
</comment>
<dbReference type="InterPro" id="IPR042301">
    <property type="entry name" value="GH115_sf"/>
</dbReference>